<dbReference type="InParanoid" id="A7RUR2"/>
<proteinExistence type="predicted"/>
<evidence type="ECO:0000256" key="6">
    <source>
        <dbReference type="ARBA" id="ARBA00023180"/>
    </source>
</evidence>
<sequence>MRKFLFYQIFLVILRTLSVRSAEFPFLGTSSVENVDSLYLGCFKEGWPVRDLLFSAGDYDTRSLDPKKCLEICGKLYFQYAGLQKGDLCFCGRDYGKSGVSNECDRPCSGDNTRHCGGNSSYSAYNSTFFIGRLSVEKSLELTELYSEVNLTVTFLNGTTTDVGYAVDLEDEIGYSTTRSTHQQFTFRTTRWGTTKIYLRNTISKAFKTTAFELRTRAGVKFVELDCPQVVTTNVPFICETKVYQGTDVSMVRLFNNEPPVTASLPDPSYVKIGNPVPQWSQQGVSSNFTGVLLVPSTSIRTETLIVSIEVYGVKEGPAKLFVSRVLSTQCKGNRPIYPIH</sequence>
<dbReference type="GO" id="GO:0005886">
    <property type="term" value="C:plasma membrane"/>
    <property type="evidence" value="ECO:0000318"/>
    <property type="project" value="GO_Central"/>
</dbReference>
<gene>
    <name evidence="9" type="ORF">NEMVEDRAFT_v1g202451</name>
</gene>
<keyword evidence="4" id="KW-1133">Transmembrane helix</keyword>
<dbReference type="GO" id="GO:0004888">
    <property type="term" value="F:transmembrane signaling receptor activity"/>
    <property type="evidence" value="ECO:0000318"/>
    <property type="project" value="GO_Central"/>
</dbReference>
<evidence type="ECO:0000256" key="4">
    <source>
        <dbReference type="ARBA" id="ARBA00022989"/>
    </source>
</evidence>
<dbReference type="InterPro" id="IPR051836">
    <property type="entry name" value="Kremen_rcpt"/>
</dbReference>
<dbReference type="PANTHER" id="PTHR24269">
    <property type="entry name" value="KREMEN PROTEIN"/>
    <property type="match status" value="1"/>
</dbReference>
<dbReference type="AlphaFoldDB" id="A7RUR2"/>
<evidence type="ECO:0000256" key="5">
    <source>
        <dbReference type="ARBA" id="ARBA00023136"/>
    </source>
</evidence>
<evidence type="ECO:0000259" key="8">
    <source>
        <dbReference type="PROSITE" id="PS51212"/>
    </source>
</evidence>
<dbReference type="Proteomes" id="UP000001593">
    <property type="component" value="Unassembled WGS sequence"/>
</dbReference>
<evidence type="ECO:0000313" key="10">
    <source>
        <dbReference type="Proteomes" id="UP000001593"/>
    </source>
</evidence>
<accession>A7RUR2</accession>
<keyword evidence="2" id="KW-0812">Transmembrane</keyword>
<reference evidence="9 10" key="1">
    <citation type="journal article" date="2007" name="Science">
        <title>Sea anemone genome reveals ancestral eumetazoan gene repertoire and genomic organization.</title>
        <authorList>
            <person name="Putnam N.H."/>
            <person name="Srivastava M."/>
            <person name="Hellsten U."/>
            <person name="Dirks B."/>
            <person name="Chapman J."/>
            <person name="Salamov A."/>
            <person name="Terry A."/>
            <person name="Shapiro H."/>
            <person name="Lindquist E."/>
            <person name="Kapitonov V.V."/>
            <person name="Jurka J."/>
            <person name="Genikhovich G."/>
            <person name="Grigoriev I.V."/>
            <person name="Lucas S.M."/>
            <person name="Steele R.E."/>
            <person name="Finnerty J.R."/>
            <person name="Technau U."/>
            <person name="Martindale M.Q."/>
            <person name="Rokhsar D.S."/>
        </authorList>
    </citation>
    <scope>NUCLEOTIDE SEQUENCE [LARGE SCALE GENOMIC DNA]</scope>
    <source>
        <strain evidence="10">CH2 X CH6</strain>
    </source>
</reference>
<feature type="signal peptide" evidence="7">
    <location>
        <begin position="1"/>
        <end position="21"/>
    </location>
</feature>
<dbReference type="GO" id="GO:0007165">
    <property type="term" value="P:signal transduction"/>
    <property type="evidence" value="ECO:0000318"/>
    <property type="project" value="GO_Central"/>
</dbReference>
<evidence type="ECO:0000256" key="1">
    <source>
        <dbReference type="ARBA" id="ARBA00004167"/>
    </source>
</evidence>
<keyword evidence="5" id="KW-0472">Membrane</keyword>
<evidence type="ECO:0000256" key="7">
    <source>
        <dbReference type="SAM" id="SignalP"/>
    </source>
</evidence>
<dbReference type="HOGENOM" id="CLU_814580_0_0_1"/>
<keyword evidence="3 7" id="KW-0732">Signal</keyword>
<keyword evidence="10" id="KW-1185">Reference proteome</keyword>
<dbReference type="eggNOG" id="ENOG502SDDB">
    <property type="taxonomic scope" value="Eukaryota"/>
</dbReference>
<dbReference type="Pfam" id="PF01822">
    <property type="entry name" value="WSC"/>
    <property type="match status" value="1"/>
</dbReference>
<name>A7RUR2_NEMVE</name>
<dbReference type="InterPro" id="IPR002889">
    <property type="entry name" value="WSC_carb-bd"/>
</dbReference>
<evidence type="ECO:0000256" key="3">
    <source>
        <dbReference type="ARBA" id="ARBA00022729"/>
    </source>
</evidence>
<dbReference type="SMART" id="SM00321">
    <property type="entry name" value="WSC"/>
    <property type="match status" value="1"/>
</dbReference>
<evidence type="ECO:0000313" key="9">
    <source>
        <dbReference type="EMBL" id="EDO44743.1"/>
    </source>
</evidence>
<feature type="chain" id="PRO_5002712108" description="WSC domain-containing protein" evidence="7">
    <location>
        <begin position="22"/>
        <end position="341"/>
    </location>
</feature>
<dbReference type="EMBL" id="DS469541">
    <property type="protein sequence ID" value="EDO44743.1"/>
    <property type="molecule type" value="Genomic_DNA"/>
</dbReference>
<dbReference type="STRING" id="45351.A7RUR2"/>
<organism evidence="9 10">
    <name type="scientific">Nematostella vectensis</name>
    <name type="common">Starlet sea anemone</name>
    <dbReference type="NCBI Taxonomy" id="45351"/>
    <lineage>
        <taxon>Eukaryota</taxon>
        <taxon>Metazoa</taxon>
        <taxon>Cnidaria</taxon>
        <taxon>Anthozoa</taxon>
        <taxon>Hexacorallia</taxon>
        <taxon>Actiniaria</taxon>
        <taxon>Edwardsiidae</taxon>
        <taxon>Nematostella</taxon>
    </lineage>
</organism>
<dbReference type="PROSITE" id="PS51212">
    <property type="entry name" value="WSC"/>
    <property type="match status" value="1"/>
</dbReference>
<protein>
    <recommendedName>
        <fullName evidence="8">WSC domain-containing protein</fullName>
    </recommendedName>
</protein>
<dbReference type="OMA" id="ICETKVY"/>
<feature type="domain" description="WSC" evidence="8">
    <location>
        <begin position="36"/>
        <end position="128"/>
    </location>
</feature>
<evidence type="ECO:0000256" key="2">
    <source>
        <dbReference type="ARBA" id="ARBA00022692"/>
    </source>
</evidence>
<comment type="subcellular location">
    <subcellularLocation>
        <location evidence="1">Membrane</location>
        <topology evidence="1">Single-pass membrane protein</topology>
    </subcellularLocation>
</comment>
<dbReference type="PANTHER" id="PTHR24269:SF16">
    <property type="entry name" value="PROTEIN SLG1"/>
    <property type="match status" value="1"/>
</dbReference>
<dbReference type="PhylomeDB" id="A7RUR2"/>
<keyword evidence="6" id="KW-0325">Glycoprotein</keyword>